<evidence type="ECO:0000313" key="6">
    <source>
        <dbReference type="Proteomes" id="UP000253740"/>
    </source>
</evidence>
<keyword evidence="6" id="KW-1185">Reference proteome</keyword>
<gene>
    <name evidence="4" type="ORF">MBSD_0773</name>
    <name evidence="5" type="ORF">MBSD_n2638</name>
</gene>
<feature type="domain" description="Glycine zipper 2TM" evidence="3">
    <location>
        <begin position="53"/>
        <end position="94"/>
    </location>
</feature>
<dbReference type="EMBL" id="DF970255">
    <property type="protein sequence ID" value="GAP67317.1"/>
    <property type="molecule type" value="Genomic_DNA"/>
</dbReference>
<comment type="subcellular location">
    <subcellularLocation>
        <location evidence="1">Membrane</location>
    </subcellularLocation>
</comment>
<dbReference type="GO" id="GO:0019867">
    <property type="term" value="C:outer membrane"/>
    <property type="evidence" value="ECO:0007669"/>
    <property type="project" value="InterPro"/>
</dbReference>
<dbReference type="InterPro" id="IPR008816">
    <property type="entry name" value="Gly_zipper_2TM_dom"/>
</dbReference>
<dbReference type="HOGENOM" id="CLU_090265_0_1_6"/>
<name>A0A0K8QSE1_9GAMM</name>
<sequence length="144" mass="14930">MLAAAAAAASLGGAGCASDGYDRGYGYERHVCGNCGVVRDIEQVYVRRDHATLGTVIGALVGGALGNQVGKGDGRKAATVAGAVAGGAIGQAVGERNGTEESAWRIEVRLDDGRLASVTQREPPAGIREGDYVEIRNDRVYRLR</sequence>
<protein>
    <submittedName>
        <fullName evidence="4">Membrane protein</fullName>
    </submittedName>
</protein>
<dbReference type="Proteomes" id="UP000253740">
    <property type="component" value="Unassembled WGS sequence"/>
</dbReference>
<organism evidence="5">
    <name type="scientific">Mizugakiibacter sediminis</name>
    <dbReference type="NCBI Taxonomy" id="1475481"/>
    <lineage>
        <taxon>Bacteria</taxon>
        <taxon>Pseudomonadati</taxon>
        <taxon>Pseudomonadota</taxon>
        <taxon>Gammaproteobacteria</taxon>
        <taxon>Lysobacterales</taxon>
        <taxon>Rhodanobacteraceae</taxon>
        <taxon>Mizugakiibacter</taxon>
    </lineage>
</organism>
<dbReference type="EMBL" id="DF952378">
    <property type="protein sequence ID" value="GAN44249.1"/>
    <property type="molecule type" value="Genomic_DNA"/>
</dbReference>
<evidence type="ECO:0000256" key="1">
    <source>
        <dbReference type="ARBA" id="ARBA00004370"/>
    </source>
</evidence>
<keyword evidence="2" id="KW-0472">Membrane</keyword>
<reference evidence="4" key="1">
    <citation type="submission" date="2015-03" db="EMBL/GenBank/DDBJ databases">
        <title>Draft genome sequence of Mizugakiibacter sediminis skMP5.</title>
        <authorList>
            <person name="Watanabe T."/>
            <person name="Kojima H."/>
            <person name="Fukui M."/>
        </authorList>
    </citation>
    <scope>NUCLEOTIDE SEQUENCE</scope>
    <source>
        <strain evidence="4">SkMP5</strain>
    </source>
</reference>
<dbReference type="InterPro" id="IPR051407">
    <property type="entry name" value="Bact_OM_lipoprot/Surf_antigen"/>
</dbReference>
<accession>A0A0K8QSE1</accession>
<dbReference type="OrthoDB" id="5954224at2"/>
<dbReference type="STRING" id="1475481.GCA_000953855_02689"/>
<evidence type="ECO:0000256" key="2">
    <source>
        <dbReference type="ARBA" id="ARBA00023136"/>
    </source>
</evidence>
<dbReference type="Pfam" id="PF05433">
    <property type="entry name" value="Rick_17kDa_Anti"/>
    <property type="match status" value="1"/>
</dbReference>
<dbReference type="PANTHER" id="PTHR35603:SF2">
    <property type="entry name" value="OUTER MEMBRANE LIPOPROTEIN"/>
    <property type="match status" value="1"/>
</dbReference>
<reference evidence="5" key="2">
    <citation type="submission" date="2015-08" db="EMBL/GenBank/DDBJ databases">
        <title>Complete DNA Sequence of Pseudomonas syringae pv. actinidiae, the Causal Agent of Kiwifruit Canker Disease.</title>
        <authorList>
            <person name="Rikkerink E.H.A."/>
            <person name="Fineran P.C."/>
        </authorList>
    </citation>
    <scope>NUCLEOTIDE SEQUENCE</scope>
    <source>
        <strain evidence="5">SkMP5</strain>
    </source>
</reference>
<evidence type="ECO:0000259" key="3">
    <source>
        <dbReference type="Pfam" id="PF05433"/>
    </source>
</evidence>
<evidence type="ECO:0000313" key="4">
    <source>
        <dbReference type="EMBL" id="GAN44249.1"/>
    </source>
</evidence>
<dbReference type="PANTHER" id="PTHR35603">
    <property type="match status" value="1"/>
</dbReference>
<proteinExistence type="predicted"/>
<evidence type="ECO:0000313" key="5">
    <source>
        <dbReference type="EMBL" id="GAP67317.1"/>
    </source>
</evidence>
<dbReference type="AlphaFoldDB" id="A0A0K8QSE1"/>